<evidence type="ECO:0000313" key="3">
    <source>
        <dbReference type="EMBL" id="KAJ6718521.1"/>
    </source>
</evidence>
<dbReference type="SUPFAM" id="SSF51445">
    <property type="entry name" value="(Trans)glycosidases"/>
    <property type="match status" value="1"/>
</dbReference>
<gene>
    <name evidence="3" type="ORF">OIU79_006412</name>
</gene>
<organism evidence="3 4">
    <name type="scientific">Salix purpurea</name>
    <name type="common">Purple osier willow</name>
    <dbReference type="NCBI Taxonomy" id="77065"/>
    <lineage>
        <taxon>Eukaryota</taxon>
        <taxon>Viridiplantae</taxon>
        <taxon>Streptophyta</taxon>
        <taxon>Embryophyta</taxon>
        <taxon>Tracheophyta</taxon>
        <taxon>Spermatophyta</taxon>
        <taxon>Magnoliopsida</taxon>
        <taxon>eudicotyledons</taxon>
        <taxon>Gunneridae</taxon>
        <taxon>Pentapetalae</taxon>
        <taxon>rosids</taxon>
        <taxon>fabids</taxon>
        <taxon>Malpighiales</taxon>
        <taxon>Salicaceae</taxon>
        <taxon>Saliceae</taxon>
        <taxon>Salix</taxon>
    </lineage>
</organism>
<comment type="caution">
    <text evidence="3">The sequence shown here is derived from an EMBL/GenBank/DDBJ whole genome shotgun (WGS) entry which is preliminary data.</text>
</comment>
<proteinExistence type="inferred from homology"/>
<evidence type="ECO:0000256" key="2">
    <source>
        <dbReference type="ARBA" id="ARBA00023277"/>
    </source>
</evidence>
<dbReference type="OrthoDB" id="849066at2759"/>
<dbReference type="InterPro" id="IPR008811">
    <property type="entry name" value="Glycosyl_hydrolases_36"/>
</dbReference>
<keyword evidence="2" id="KW-0119">Carbohydrate metabolism</keyword>
<dbReference type="PANTHER" id="PTHR31268:SF12">
    <property type="entry name" value="GALACTINOL--SUCROSE GALACTOSYLTRANSFERASE"/>
    <property type="match status" value="1"/>
</dbReference>
<protein>
    <submittedName>
        <fullName evidence="3">STACHYOSE SYNTHASE-LIKE</fullName>
    </submittedName>
</protein>
<accession>A0A9Q0TVA0</accession>
<reference evidence="3" key="2">
    <citation type="journal article" date="2023" name="Int. J. Mol. Sci.">
        <title>De Novo Assembly and Annotation of 11 Diverse Shrub Willow (Salix) Genomes Reveals Novel Gene Organization in Sex-Linked Regions.</title>
        <authorList>
            <person name="Hyden B."/>
            <person name="Feng K."/>
            <person name="Yates T.B."/>
            <person name="Jawdy S."/>
            <person name="Cereghino C."/>
            <person name="Smart L.B."/>
            <person name="Muchero W."/>
        </authorList>
    </citation>
    <scope>NUCLEOTIDE SEQUENCE</scope>
    <source>
        <tissue evidence="3">Shoot tip</tissue>
    </source>
</reference>
<sequence>MYSEVWYQGQFIQRDWDMFQSDHLCAEFHAGSRAICGGPVYVSDKVGRHNSDLLKKLVLPDGNKFRCQNNALPTRDRLFYGKTLLKIWNLNRAYPQCYKSMSGLVSSDVEWEQKDRDIYQRTEKFSVHLHKSDNLSIPDSEEIMNITFKPSSFEIVAVSTVQKFNERAKFAQIDIENKGQSSPGL</sequence>
<dbReference type="Pfam" id="PF05691">
    <property type="entry name" value="Raffinose_syn"/>
    <property type="match status" value="1"/>
</dbReference>
<dbReference type="EMBL" id="JAPFFK010000014">
    <property type="protein sequence ID" value="KAJ6718521.1"/>
    <property type="molecule type" value="Genomic_DNA"/>
</dbReference>
<dbReference type="InterPro" id="IPR017853">
    <property type="entry name" value="GH"/>
</dbReference>
<dbReference type="Proteomes" id="UP001151532">
    <property type="component" value="Chromosome 10"/>
</dbReference>
<keyword evidence="4" id="KW-1185">Reference proteome</keyword>
<dbReference type="PANTHER" id="PTHR31268">
    <property type="match status" value="1"/>
</dbReference>
<dbReference type="AlphaFoldDB" id="A0A9Q0TVA0"/>
<name>A0A9Q0TVA0_SALPP</name>
<evidence type="ECO:0000256" key="1">
    <source>
        <dbReference type="ARBA" id="ARBA00007240"/>
    </source>
</evidence>
<evidence type="ECO:0000313" key="4">
    <source>
        <dbReference type="Proteomes" id="UP001151532"/>
    </source>
</evidence>
<reference evidence="3" key="1">
    <citation type="submission" date="2022-11" db="EMBL/GenBank/DDBJ databases">
        <authorList>
            <person name="Hyden B.L."/>
            <person name="Feng K."/>
            <person name="Yates T."/>
            <person name="Jawdy S."/>
            <person name="Smart L.B."/>
            <person name="Muchero W."/>
        </authorList>
    </citation>
    <scope>NUCLEOTIDE SEQUENCE</scope>
    <source>
        <tissue evidence="3">Shoot tip</tissue>
    </source>
</reference>
<comment type="similarity">
    <text evidence="1">Belongs to the glycosyl hydrolases 36 family.</text>
</comment>